<sequence length="239" mass="27441">AYLESCRIYEPNFTNCSTRSIQNFLDAVVEGIPEIEASFGPLDPLTQEQLIFKQDNSDVATISANLTNLVIRGFSKMVIKESKVSKKDFSWQTKIYLPKLRLDGNYKMAGRILLIPLMGAGRILLDIKNLDIMMYTKTHLYEKGGYTFYNVTAVSVKLEIGGLYTKLDNLFNGRSKEVEQSTNQFFNDNWQDFFEALRPLVVETVERTLLDLLQKMFHLMPANFFVEDIPNSLAFYGRK</sequence>
<feature type="non-terminal residue" evidence="4">
    <location>
        <position position="1"/>
    </location>
</feature>
<dbReference type="Proteomes" id="UP000494163">
    <property type="component" value="Chromosome 3R"/>
</dbReference>
<dbReference type="AlphaFoldDB" id="A0A0M4ENQ3"/>
<keyword evidence="2" id="KW-0090">Biological rhythms</keyword>
<gene>
    <name evidence="4" type="ORF">Dbus_chr3Rg335</name>
</gene>
<dbReference type="OrthoDB" id="8175281at2759"/>
<evidence type="ECO:0000313" key="4">
    <source>
        <dbReference type="EMBL" id="ALC45585.1"/>
    </source>
</evidence>
<protein>
    <submittedName>
        <fullName evidence="4">CG14259</fullName>
    </submittedName>
</protein>
<dbReference type="InterPro" id="IPR010562">
    <property type="entry name" value="Haemolymph_juvenile_hormone-bd"/>
</dbReference>
<name>A0A0M4ENQ3_DROBS</name>
<accession>A0A0M4ENQ3</accession>
<dbReference type="PANTHER" id="PTHR11008:SF25">
    <property type="entry name" value="IP09473P-RELATED"/>
    <property type="match status" value="1"/>
</dbReference>
<evidence type="ECO:0000313" key="5">
    <source>
        <dbReference type="Proteomes" id="UP000494163"/>
    </source>
</evidence>
<evidence type="ECO:0000256" key="1">
    <source>
        <dbReference type="ARBA" id="ARBA00022729"/>
    </source>
</evidence>
<evidence type="ECO:0000256" key="3">
    <source>
        <dbReference type="ARBA" id="ARBA00060902"/>
    </source>
</evidence>
<dbReference type="OMA" id="DPMKQDQ"/>
<keyword evidence="5" id="KW-1185">Reference proteome</keyword>
<dbReference type="SMR" id="A0A0M4ENQ3"/>
<dbReference type="STRING" id="30019.A0A0M4ENQ3"/>
<dbReference type="EMBL" id="CP012526">
    <property type="protein sequence ID" value="ALC45585.1"/>
    <property type="molecule type" value="Genomic_DNA"/>
</dbReference>
<dbReference type="InterPro" id="IPR038606">
    <property type="entry name" value="To_sf"/>
</dbReference>
<dbReference type="GO" id="GO:0007623">
    <property type="term" value="P:circadian rhythm"/>
    <property type="evidence" value="ECO:0007669"/>
    <property type="project" value="UniProtKB-ARBA"/>
</dbReference>
<comment type="similarity">
    <text evidence="3">Belongs to the TO family.</text>
</comment>
<proteinExistence type="inferred from homology"/>
<dbReference type="PANTHER" id="PTHR11008">
    <property type="entry name" value="PROTEIN TAKEOUT-LIKE PROTEIN"/>
    <property type="match status" value="1"/>
</dbReference>
<keyword evidence="1" id="KW-0732">Signal</keyword>
<dbReference type="Gene3D" id="3.15.10.30">
    <property type="entry name" value="Haemolymph juvenile hormone binding protein"/>
    <property type="match status" value="1"/>
</dbReference>
<organism evidence="4 5">
    <name type="scientific">Drosophila busckii</name>
    <name type="common">Fruit fly</name>
    <dbReference type="NCBI Taxonomy" id="30019"/>
    <lineage>
        <taxon>Eukaryota</taxon>
        <taxon>Metazoa</taxon>
        <taxon>Ecdysozoa</taxon>
        <taxon>Arthropoda</taxon>
        <taxon>Hexapoda</taxon>
        <taxon>Insecta</taxon>
        <taxon>Pterygota</taxon>
        <taxon>Neoptera</taxon>
        <taxon>Endopterygota</taxon>
        <taxon>Diptera</taxon>
        <taxon>Brachycera</taxon>
        <taxon>Muscomorpha</taxon>
        <taxon>Ephydroidea</taxon>
        <taxon>Drosophilidae</taxon>
        <taxon>Drosophila</taxon>
    </lineage>
</organism>
<reference evidence="4 5" key="1">
    <citation type="submission" date="2015-08" db="EMBL/GenBank/DDBJ databases">
        <title>Ancestral chromatin configuration constrains chromatin evolution on differentiating sex chromosomes in Drosophila.</title>
        <authorList>
            <person name="Zhou Q."/>
            <person name="Bachtrog D."/>
        </authorList>
    </citation>
    <scope>NUCLEOTIDE SEQUENCE [LARGE SCALE GENOMIC DNA]</scope>
    <source>
        <tissue evidence="4">Whole larvae</tissue>
    </source>
</reference>
<dbReference type="GO" id="GO:0005615">
    <property type="term" value="C:extracellular space"/>
    <property type="evidence" value="ECO:0007669"/>
    <property type="project" value="TreeGrafter"/>
</dbReference>
<dbReference type="FunFam" id="3.15.10.30:FF:000001">
    <property type="entry name" value="Takeout-like protein 1"/>
    <property type="match status" value="1"/>
</dbReference>
<evidence type="ECO:0000256" key="2">
    <source>
        <dbReference type="ARBA" id="ARBA00023108"/>
    </source>
</evidence>
<dbReference type="Pfam" id="PF06585">
    <property type="entry name" value="JHBP"/>
    <property type="match status" value="1"/>
</dbReference>
<dbReference type="SMART" id="SM00700">
    <property type="entry name" value="JHBP"/>
    <property type="match status" value="1"/>
</dbReference>
<feature type="non-terminal residue" evidence="4">
    <location>
        <position position="239"/>
    </location>
</feature>